<organism evidence="1">
    <name type="scientific">Octopus bimaculoides</name>
    <name type="common">California two-spotted octopus</name>
    <dbReference type="NCBI Taxonomy" id="37653"/>
    <lineage>
        <taxon>Eukaryota</taxon>
        <taxon>Metazoa</taxon>
        <taxon>Spiralia</taxon>
        <taxon>Lophotrochozoa</taxon>
        <taxon>Mollusca</taxon>
        <taxon>Cephalopoda</taxon>
        <taxon>Coleoidea</taxon>
        <taxon>Octopodiformes</taxon>
        <taxon>Octopoda</taxon>
        <taxon>Incirrata</taxon>
        <taxon>Octopodidae</taxon>
        <taxon>Octopus</taxon>
    </lineage>
</organism>
<protein>
    <submittedName>
        <fullName evidence="1">Uncharacterized protein</fullName>
    </submittedName>
</protein>
<proteinExistence type="predicted"/>
<reference evidence="1" key="1">
    <citation type="submission" date="2015-07" db="EMBL/GenBank/DDBJ databases">
        <title>MeaNS - Measles Nucleotide Surveillance Program.</title>
        <authorList>
            <person name="Tran T."/>
            <person name="Druce J."/>
        </authorList>
    </citation>
    <scope>NUCLEOTIDE SEQUENCE</scope>
    <source>
        <strain evidence="1">UCB-OBI-ISO-001</strain>
        <tissue evidence="1">Gonad</tissue>
    </source>
</reference>
<gene>
    <name evidence="1" type="ORF">OCBIM_22004713mg</name>
</gene>
<evidence type="ECO:0000313" key="1">
    <source>
        <dbReference type="EMBL" id="KOF93320.1"/>
    </source>
</evidence>
<sequence>QDTLFHIAPVPSAVEMSCDITGAKLYRPMPFPLDNMGSMERREADCDNVSRPQRRTALAANELLRYNTDITALSKTRLAKAESVTKSDGIGLVIKIKLLKQIPSLLTDVNERLMTICLPISNRWFITVISTHAPTMTSMEEVKVQFYTNLDTLLQTTSATDKLTLLGAPEVGSDSSEWKGGIREHGAGKMNSNALLLLSEYAEHELLITNTVFRQEHMDVPPIQTVASHRLHQYPSVRQQ</sequence>
<dbReference type="EMBL" id="KQ417199">
    <property type="protein sequence ID" value="KOF93320.1"/>
    <property type="molecule type" value="Genomic_DNA"/>
</dbReference>
<dbReference type="InterPro" id="IPR036691">
    <property type="entry name" value="Endo/exonu/phosph_ase_sf"/>
</dbReference>
<feature type="non-terminal residue" evidence="1">
    <location>
        <position position="1"/>
    </location>
</feature>
<dbReference type="STRING" id="37653.A0A0L8HWY9"/>
<accession>A0A0L8HWY9</accession>
<name>A0A0L8HWY9_OCTBM</name>
<dbReference type="Gene3D" id="3.60.10.10">
    <property type="entry name" value="Endonuclease/exonuclease/phosphatase"/>
    <property type="match status" value="1"/>
</dbReference>
<dbReference type="AlphaFoldDB" id="A0A0L8HWY9"/>